<protein>
    <submittedName>
        <fullName evidence="2">(P)ppGpp synthetase</fullName>
    </submittedName>
</protein>
<gene>
    <name evidence="2" type="ORF">GUH15_23370</name>
</gene>
<name>A0A8I0LCJ4_XANCI</name>
<accession>A0A8I0LCJ4</accession>
<organism evidence="2 3">
    <name type="scientific">Xanthomonas citri pv. citri</name>
    <dbReference type="NCBI Taxonomy" id="611301"/>
    <lineage>
        <taxon>Bacteria</taxon>
        <taxon>Pseudomonadati</taxon>
        <taxon>Pseudomonadota</taxon>
        <taxon>Gammaproteobacteria</taxon>
        <taxon>Lysobacterales</taxon>
        <taxon>Lysobacteraceae</taxon>
        <taxon>Xanthomonas</taxon>
    </lineage>
</organism>
<feature type="domain" description="RelA/SpoT AH and RIS" evidence="1">
    <location>
        <begin position="20"/>
        <end position="102"/>
    </location>
</feature>
<evidence type="ECO:0000313" key="2">
    <source>
        <dbReference type="EMBL" id="MBD4338938.1"/>
    </source>
</evidence>
<comment type="caution">
    <text evidence="2">The sequence shown here is derived from an EMBL/GenBank/DDBJ whole genome shotgun (WGS) entry which is preliminary data.</text>
</comment>
<dbReference type="Proteomes" id="UP000653002">
    <property type="component" value="Unassembled WGS sequence"/>
</dbReference>
<proteinExistence type="predicted"/>
<reference evidence="2" key="1">
    <citation type="submission" date="2020-01" db="EMBL/GenBank/DDBJ databases">
        <authorList>
            <person name="Richard D."/>
        </authorList>
    </citation>
    <scope>NUCLEOTIDE SEQUENCE</scope>
    <source>
        <strain evidence="2">JP541</strain>
    </source>
</reference>
<feature type="non-terminal residue" evidence="2">
    <location>
        <position position="104"/>
    </location>
</feature>
<feature type="non-terminal residue" evidence="2">
    <location>
        <position position="1"/>
    </location>
</feature>
<evidence type="ECO:0000259" key="1">
    <source>
        <dbReference type="Pfam" id="PF19296"/>
    </source>
</evidence>
<dbReference type="AlphaFoldDB" id="A0A8I0LCJ4"/>
<sequence>IVEILTTNSGKGPSRDWIKFVKTASARTKIRQYFKKEMKEENLKRGKDMLEREAKRRGYNLSELLSTAGLNYIMNRYTLSSIDDLYASVGFGGLTTNQIIVKLI</sequence>
<evidence type="ECO:0000313" key="3">
    <source>
        <dbReference type="Proteomes" id="UP000653002"/>
    </source>
</evidence>
<dbReference type="Pfam" id="PF19296">
    <property type="entry name" value="RelA_AH_RIS"/>
    <property type="match status" value="1"/>
</dbReference>
<dbReference type="InterPro" id="IPR045600">
    <property type="entry name" value="RelA/SpoT_AH_RIS"/>
</dbReference>
<dbReference type="EMBL" id="JAABFR010001849">
    <property type="protein sequence ID" value="MBD4338938.1"/>
    <property type="molecule type" value="Genomic_DNA"/>
</dbReference>